<dbReference type="InterPro" id="IPR003439">
    <property type="entry name" value="ABC_transporter-like_ATP-bd"/>
</dbReference>
<dbReference type="GO" id="GO:0022857">
    <property type="term" value="F:transmembrane transporter activity"/>
    <property type="evidence" value="ECO:0007669"/>
    <property type="project" value="TreeGrafter"/>
</dbReference>
<dbReference type="PANTHER" id="PTHR24220">
    <property type="entry name" value="IMPORT ATP-BINDING PROTEIN"/>
    <property type="match status" value="1"/>
</dbReference>
<dbReference type="InterPro" id="IPR015854">
    <property type="entry name" value="ABC_transpr_LolD-like"/>
</dbReference>
<gene>
    <name evidence="4" type="ORF">HMPREF9460_02211</name>
</gene>
<dbReference type="InterPro" id="IPR027417">
    <property type="entry name" value="P-loop_NTPase"/>
</dbReference>
<dbReference type="HOGENOM" id="CLU_000604_1_22_9"/>
<name>A0A096DCA0_FLAPL</name>
<dbReference type="SMART" id="SM00382">
    <property type="entry name" value="AAA"/>
    <property type="match status" value="1"/>
</dbReference>
<dbReference type="GO" id="GO:0005524">
    <property type="term" value="F:ATP binding"/>
    <property type="evidence" value="ECO:0007669"/>
    <property type="project" value="UniProtKB-KW"/>
</dbReference>
<dbReference type="AlphaFoldDB" id="A0A096DCA0"/>
<proteinExistence type="predicted"/>
<accession>A0A096DCA0</accession>
<keyword evidence="1" id="KW-0547">Nucleotide-binding</keyword>
<dbReference type="Proteomes" id="UP000029585">
    <property type="component" value="Unassembled WGS sequence"/>
</dbReference>
<keyword evidence="5" id="KW-1185">Reference proteome</keyword>
<dbReference type="PROSITE" id="PS00211">
    <property type="entry name" value="ABC_TRANSPORTER_1"/>
    <property type="match status" value="1"/>
</dbReference>
<dbReference type="Pfam" id="PF00005">
    <property type="entry name" value="ABC_tran"/>
    <property type="match status" value="1"/>
</dbReference>
<feature type="domain" description="ABC transporter" evidence="3">
    <location>
        <begin position="4"/>
        <end position="234"/>
    </location>
</feature>
<organism evidence="4 5">
    <name type="scientific">Flavonifractor plautii 1_3_50AFAA</name>
    <dbReference type="NCBI Taxonomy" id="742738"/>
    <lineage>
        <taxon>Bacteria</taxon>
        <taxon>Bacillati</taxon>
        <taxon>Bacillota</taxon>
        <taxon>Clostridia</taxon>
        <taxon>Eubacteriales</taxon>
        <taxon>Oscillospiraceae</taxon>
        <taxon>Flavonifractor</taxon>
    </lineage>
</organism>
<evidence type="ECO:0000256" key="2">
    <source>
        <dbReference type="ARBA" id="ARBA00022840"/>
    </source>
</evidence>
<dbReference type="EMBL" id="ADLO01000063">
    <property type="protein sequence ID" value="KGF55144.1"/>
    <property type="molecule type" value="Genomic_DNA"/>
</dbReference>
<protein>
    <recommendedName>
        <fullName evidence="3">ABC transporter domain-containing protein</fullName>
    </recommendedName>
</protein>
<comment type="caution">
    <text evidence="4">The sequence shown here is derived from an EMBL/GenBank/DDBJ whole genome shotgun (WGS) entry which is preliminary data.</text>
</comment>
<dbReference type="eggNOG" id="COG2884">
    <property type="taxonomic scope" value="Bacteria"/>
</dbReference>
<dbReference type="InterPro" id="IPR003593">
    <property type="entry name" value="AAA+_ATPase"/>
</dbReference>
<dbReference type="PROSITE" id="PS50893">
    <property type="entry name" value="ABC_TRANSPORTER_2"/>
    <property type="match status" value="1"/>
</dbReference>
<dbReference type="SUPFAM" id="SSF52540">
    <property type="entry name" value="P-loop containing nucleoside triphosphate hydrolases"/>
    <property type="match status" value="1"/>
</dbReference>
<dbReference type="GO" id="GO:0016887">
    <property type="term" value="F:ATP hydrolysis activity"/>
    <property type="evidence" value="ECO:0007669"/>
    <property type="project" value="InterPro"/>
</dbReference>
<reference evidence="4 5" key="1">
    <citation type="submission" date="2011-08" db="EMBL/GenBank/DDBJ databases">
        <title>The Genome Sequence of Clostridium orbiscindens 1_3_50AFAA.</title>
        <authorList>
            <consortium name="The Broad Institute Genome Sequencing Platform"/>
            <person name="Earl A."/>
            <person name="Ward D."/>
            <person name="Feldgarden M."/>
            <person name="Gevers D."/>
            <person name="Daigneault M."/>
            <person name="Strauss J."/>
            <person name="Allen-Vercoe E."/>
            <person name="Young S.K."/>
            <person name="Zeng Q."/>
            <person name="Gargeya S."/>
            <person name="Fitzgerald M."/>
            <person name="Haas B."/>
            <person name="Abouelleil A."/>
            <person name="Alvarado L."/>
            <person name="Arachchi H.M."/>
            <person name="Berlin A."/>
            <person name="Brown A."/>
            <person name="Chapman S.B."/>
            <person name="Chen Z."/>
            <person name="Dunbar C."/>
            <person name="Freedman E."/>
            <person name="Gearin G."/>
            <person name="Gellesch M."/>
            <person name="Goldberg J."/>
            <person name="Griggs A."/>
            <person name="Gujja S."/>
            <person name="Heiman D."/>
            <person name="Howarth C."/>
            <person name="Larson L."/>
            <person name="Lui A."/>
            <person name="MacDonald P.J.P."/>
            <person name="Montmayeur A."/>
            <person name="Murphy C."/>
            <person name="Neiman D."/>
            <person name="Pearson M."/>
            <person name="Priest M."/>
            <person name="Roberts A."/>
            <person name="Saif S."/>
            <person name="Shea T."/>
            <person name="Shenoy N."/>
            <person name="Sisk P."/>
            <person name="Stolte C."/>
            <person name="Sykes S."/>
            <person name="Wortman J."/>
            <person name="Nusbaum C."/>
            <person name="Birren B."/>
        </authorList>
    </citation>
    <scope>NUCLEOTIDE SEQUENCE [LARGE SCALE GENOMIC DNA]</scope>
    <source>
        <strain evidence="4 5">1_3_50AFAA</strain>
    </source>
</reference>
<evidence type="ECO:0000313" key="4">
    <source>
        <dbReference type="EMBL" id="KGF55144.1"/>
    </source>
</evidence>
<keyword evidence="2" id="KW-0067">ATP-binding</keyword>
<evidence type="ECO:0000256" key="1">
    <source>
        <dbReference type="ARBA" id="ARBA00022741"/>
    </source>
</evidence>
<dbReference type="Gene3D" id="3.40.50.300">
    <property type="entry name" value="P-loop containing nucleotide triphosphate hydrolases"/>
    <property type="match status" value="1"/>
</dbReference>
<evidence type="ECO:0000259" key="3">
    <source>
        <dbReference type="PROSITE" id="PS50893"/>
    </source>
</evidence>
<dbReference type="PATRIC" id="fig|742738.3.peg.2273"/>
<dbReference type="PANTHER" id="PTHR24220:SF470">
    <property type="entry name" value="CELL DIVISION ATP-BINDING PROTEIN FTSE"/>
    <property type="match status" value="1"/>
</dbReference>
<evidence type="ECO:0000313" key="5">
    <source>
        <dbReference type="Proteomes" id="UP000029585"/>
    </source>
</evidence>
<dbReference type="GO" id="GO:0005886">
    <property type="term" value="C:plasma membrane"/>
    <property type="evidence" value="ECO:0007669"/>
    <property type="project" value="TreeGrafter"/>
</dbReference>
<sequence>MPQIRLERVSKYYPQDKKQMAAVQEINLTVEQGEFLFLTGSSGAGKSTLLQLISGDLRPTSGAVFLDDINLTRLSRLRRDRLRLVFGRVPQLSQLMRKRTISENLSAVAMLTQSRKLPPIQTRIQKTLAMVGLPDVGARYPVELSYGECRRVELARAIINSPSILVLDELTANLDEDTIWDILHLLCEINRHGTTIIMATHAKEFVNLLRKRVITLVDGQIWGDVQKGRYGDIV</sequence>
<dbReference type="InterPro" id="IPR017871">
    <property type="entry name" value="ABC_transporter-like_CS"/>
</dbReference>